<comment type="function">
    <text evidence="5">Non-catalytic subunit of the queuine tRNA-ribosyltransferase (TGT) that catalyzes the base-exchange of a guanine (G) residue with queuine (Q) at position 34 (anticodon wobble position) in tRNAs with GU(N) anticodons (tRNA-Asp, -Asn, -His and -Tyr), resulting in the hypermodified nucleoside queuosine (7-(((4,5-cis-dihydroxy-2-cyclopenten-1-yl)amino)methyl)-7-deazaguanosine).</text>
</comment>
<feature type="binding site" evidence="5">
    <location>
        <position position="339"/>
    </location>
    <ligand>
        <name>Zn(2+)</name>
        <dbReference type="ChEBI" id="CHEBI:29105"/>
    </ligand>
</feature>
<keyword evidence="8" id="KW-0328">Glycosyltransferase</keyword>
<reference evidence="8" key="1">
    <citation type="submission" date="2023-03" db="EMBL/GenBank/DDBJ databases">
        <title>Emydomyces testavorans Genome Sequence.</title>
        <authorList>
            <person name="Hoyer L."/>
        </authorList>
    </citation>
    <scope>NUCLEOTIDE SEQUENCE</scope>
    <source>
        <strain evidence="8">16-2883</strain>
    </source>
</reference>
<proteinExistence type="inferred from homology"/>
<comment type="cofactor">
    <cofactor evidence="5">
        <name>Zn(2+)</name>
        <dbReference type="ChEBI" id="CHEBI:29105"/>
    </cofactor>
    <text evidence="5">Binds 1 zinc ion per subunit.</text>
</comment>
<dbReference type="Pfam" id="PF01702">
    <property type="entry name" value="TGT"/>
    <property type="match status" value="1"/>
</dbReference>
<keyword evidence="9" id="KW-1185">Reference proteome</keyword>
<protein>
    <recommendedName>
        <fullName evidence="5">Queuine tRNA-ribosyltransferase accessory subunit 2</fullName>
    </recommendedName>
    <alternativeName>
        <fullName evidence="5">Queuine tRNA-ribosyltransferase domain-containing protein 1</fullName>
    </alternativeName>
</protein>
<feature type="domain" description="tRNA-guanine(15) transglycosylase-like" evidence="7">
    <location>
        <begin position="84"/>
        <end position="371"/>
    </location>
</feature>
<sequence length="448" mass="50273">MNSDSLDDLSDKMYGFTLLNCPPSILTPRVGRLCLKARKPIQTPHYIPITSRGAFPHVSHDMMRDHMSVQSLYTGLEDYDLLLILGPRRVPPVACTTPNTSNSITILTSVGFRQLEAEEYVEAIRKLQPDFAIGLADLVLTQPPGVKRRERMVDRTHMWTRGTINQLYTAPDPSEVPLRSLFLAPLLPLEKELQSLYVQELEDEMRDFVSGFALFDGSTVSAVPDSMSHLFRVSLTYPSTPHKILKEISLGVDLITVSFIGAASDAGLAFDFAFPQPLTKSESGPLPLAFDMWPSSHAVDVAPLTAGCECYTCKNHHRAYVQHLLNAREMLAWTLLQIHNHKVVDRFFAEVRKSILRGTFSEDAETFERTYISEFPEQTGLGPRIRGYQVKSEYRAQKKNPKVYGRLDDHTEKLMEAESSVATPDTGAEELQAHGFAEKTDKTSLYNP</sequence>
<dbReference type="GO" id="GO:0046872">
    <property type="term" value="F:metal ion binding"/>
    <property type="evidence" value="ECO:0007669"/>
    <property type="project" value="UniProtKB-KW"/>
</dbReference>
<keyword evidence="8" id="KW-0808">Transferase</keyword>
<dbReference type="InterPro" id="IPR028592">
    <property type="entry name" value="QTRTD1"/>
</dbReference>
<keyword evidence="3 5" id="KW-0479">Metal-binding</keyword>
<feature type="binding site" evidence="5">
    <location>
        <position position="310"/>
    </location>
    <ligand>
        <name>Zn(2+)</name>
        <dbReference type="ChEBI" id="CHEBI:29105"/>
    </ligand>
</feature>
<dbReference type="HAMAP" id="MF_03043">
    <property type="entry name" value="QTRT2"/>
    <property type="match status" value="1"/>
</dbReference>
<dbReference type="GO" id="GO:0005737">
    <property type="term" value="C:cytoplasm"/>
    <property type="evidence" value="ECO:0007669"/>
    <property type="project" value="UniProtKB-SubCell"/>
</dbReference>
<name>A0AAF0IGU1_9EURO</name>
<evidence type="ECO:0000259" key="7">
    <source>
        <dbReference type="Pfam" id="PF01702"/>
    </source>
</evidence>
<gene>
    <name evidence="8" type="ORF">PRK78_001548</name>
</gene>
<evidence type="ECO:0000256" key="2">
    <source>
        <dbReference type="ARBA" id="ARBA00022694"/>
    </source>
</evidence>
<dbReference type="EMBL" id="CP120627">
    <property type="protein sequence ID" value="WEW56113.1"/>
    <property type="molecule type" value="Genomic_DNA"/>
</dbReference>
<comment type="similarity">
    <text evidence="5">Belongs to the queuine tRNA-ribosyltransferase family. QTRT2 subfamily.</text>
</comment>
<feature type="binding site" evidence="5">
    <location>
        <position position="308"/>
    </location>
    <ligand>
        <name>Zn(2+)</name>
        <dbReference type="ChEBI" id="CHEBI:29105"/>
    </ligand>
</feature>
<dbReference type="SUPFAM" id="SSF51713">
    <property type="entry name" value="tRNA-guanine transglycosylase"/>
    <property type="match status" value="1"/>
</dbReference>
<keyword evidence="1 5" id="KW-0963">Cytoplasm</keyword>
<evidence type="ECO:0000313" key="9">
    <source>
        <dbReference type="Proteomes" id="UP001219355"/>
    </source>
</evidence>
<dbReference type="AlphaFoldDB" id="A0AAF0IGU1"/>
<comment type="subcellular location">
    <subcellularLocation>
        <location evidence="5">Cytoplasm</location>
    </subcellularLocation>
</comment>
<dbReference type="Proteomes" id="UP001219355">
    <property type="component" value="Chromosome 1"/>
</dbReference>
<dbReference type="PANTHER" id="PTHR46064:SF1">
    <property type="entry name" value="QUEUINE TRNA-RIBOSYLTRANSFERASE ACCESSORY SUBUNIT 2"/>
    <property type="match status" value="1"/>
</dbReference>
<keyword evidence="2 5" id="KW-0819">tRNA processing</keyword>
<dbReference type="InterPro" id="IPR036511">
    <property type="entry name" value="TGT-like_sf"/>
</dbReference>
<dbReference type="NCBIfam" id="TIGR00449">
    <property type="entry name" value="tgt_general"/>
    <property type="match status" value="1"/>
</dbReference>
<evidence type="ECO:0000256" key="6">
    <source>
        <dbReference type="SAM" id="MobiDB-lite"/>
    </source>
</evidence>
<dbReference type="GO" id="GO:0006400">
    <property type="term" value="P:tRNA modification"/>
    <property type="evidence" value="ECO:0007669"/>
    <property type="project" value="InterPro"/>
</dbReference>
<dbReference type="Gene3D" id="3.20.20.105">
    <property type="entry name" value="Queuine tRNA-ribosyltransferase-like"/>
    <property type="match status" value="1"/>
</dbReference>
<dbReference type="PANTHER" id="PTHR46064">
    <property type="entry name" value="QUEUINE TRNA-RIBOSYLTRANSFERASE ACCESSORY SUBUNIT 2"/>
    <property type="match status" value="1"/>
</dbReference>
<comment type="subunit">
    <text evidence="5">Heterodimer of a catalytic subunit and an accessory subunit.</text>
</comment>
<evidence type="ECO:0000256" key="5">
    <source>
        <dbReference type="HAMAP-Rule" id="MF_03043"/>
    </source>
</evidence>
<evidence type="ECO:0000256" key="4">
    <source>
        <dbReference type="ARBA" id="ARBA00022833"/>
    </source>
</evidence>
<dbReference type="GO" id="GO:0008479">
    <property type="term" value="F:tRNA-guanosine(34) queuine transglycosylase activity"/>
    <property type="evidence" value="ECO:0007669"/>
    <property type="project" value="UniProtKB-UniRule"/>
</dbReference>
<keyword evidence="4 5" id="KW-0862">Zinc</keyword>
<dbReference type="InterPro" id="IPR050852">
    <property type="entry name" value="Queuine_tRNA-ribosyltrfase"/>
</dbReference>
<accession>A0AAF0IGU1</accession>
<evidence type="ECO:0000256" key="3">
    <source>
        <dbReference type="ARBA" id="ARBA00022723"/>
    </source>
</evidence>
<evidence type="ECO:0000256" key="1">
    <source>
        <dbReference type="ARBA" id="ARBA00022490"/>
    </source>
</evidence>
<dbReference type="InterPro" id="IPR002616">
    <property type="entry name" value="tRNA_ribo_trans-like"/>
</dbReference>
<feature type="region of interest" description="Disordered" evidence="6">
    <location>
        <begin position="417"/>
        <end position="448"/>
    </location>
</feature>
<feature type="binding site" evidence="5">
    <location>
        <position position="313"/>
    </location>
    <ligand>
        <name>Zn(2+)</name>
        <dbReference type="ChEBI" id="CHEBI:29105"/>
    </ligand>
</feature>
<evidence type="ECO:0000313" key="8">
    <source>
        <dbReference type="EMBL" id="WEW56113.1"/>
    </source>
</evidence>
<organism evidence="8 9">
    <name type="scientific">Emydomyces testavorans</name>
    <dbReference type="NCBI Taxonomy" id="2070801"/>
    <lineage>
        <taxon>Eukaryota</taxon>
        <taxon>Fungi</taxon>
        <taxon>Dikarya</taxon>
        <taxon>Ascomycota</taxon>
        <taxon>Pezizomycotina</taxon>
        <taxon>Eurotiomycetes</taxon>
        <taxon>Eurotiomycetidae</taxon>
        <taxon>Onygenales</taxon>
        <taxon>Nannizziopsiaceae</taxon>
        <taxon>Emydomyces</taxon>
    </lineage>
</organism>